<dbReference type="AlphaFoldDB" id="A0A9P6KUM8"/>
<keyword evidence="2" id="KW-1185">Reference proteome</keyword>
<protein>
    <submittedName>
        <fullName evidence="1">Endoribonuclease L-PSP</fullName>
    </submittedName>
</protein>
<evidence type="ECO:0000313" key="2">
    <source>
        <dbReference type="Proteomes" id="UP000756921"/>
    </source>
</evidence>
<sequence>WGGWDPKTEEFLSALSDEIEQVFSNVQLALTTAGEKIESASTEIYFHSRAFAHALAYNQVPIMTVVEAKGFFEDVRIEVDATEHVG</sequence>
<dbReference type="EMBL" id="WJXW01000002">
    <property type="protein sequence ID" value="KAF9739166.1"/>
    <property type="molecule type" value="Genomic_DNA"/>
</dbReference>
<name>A0A9P6KUM8_9PLEO</name>
<dbReference type="OrthoDB" id="309640at2759"/>
<comment type="caution">
    <text evidence="1">The sequence shown here is derived from an EMBL/GenBank/DDBJ whole genome shotgun (WGS) entry which is preliminary data.</text>
</comment>
<feature type="non-terminal residue" evidence="1">
    <location>
        <position position="1"/>
    </location>
</feature>
<dbReference type="InterPro" id="IPR035959">
    <property type="entry name" value="RutC-like_sf"/>
</dbReference>
<dbReference type="SUPFAM" id="SSF55298">
    <property type="entry name" value="YjgF-like"/>
    <property type="match status" value="1"/>
</dbReference>
<reference evidence="1" key="1">
    <citation type="journal article" date="2020" name="Mol. Plant Microbe Interact.">
        <title>Genome Sequence of the Biocontrol Agent Coniothyrium minitans strain Conio (IMI 134523).</title>
        <authorList>
            <person name="Patel D."/>
            <person name="Shittu T.A."/>
            <person name="Baroncelli R."/>
            <person name="Muthumeenakshi S."/>
            <person name="Osborne T.H."/>
            <person name="Janganan T.K."/>
            <person name="Sreenivasaprasad S."/>
        </authorList>
    </citation>
    <scope>NUCLEOTIDE SEQUENCE</scope>
    <source>
        <strain evidence="1">Conio</strain>
    </source>
</reference>
<gene>
    <name evidence="1" type="ORF">PMIN01_01800</name>
</gene>
<organism evidence="1 2">
    <name type="scientific">Paraphaeosphaeria minitans</name>
    <dbReference type="NCBI Taxonomy" id="565426"/>
    <lineage>
        <taxon>Eukaryota</taxon>
        <taxon>Fungi</taxon>
        <taxon>Dikarya</taxon>
        <taxon>Ascomycota</taxon>
        <taxon>Pezizomycotina</taxon>
        <taxon>Dothideomycetes</taxon>
        <taxon>Pleosporomycetidae</taxon>
        <taxon>Pleosporales</taxon>
        <taxon>Massarineae</taxon>
        <taxon>Didymosphaeriaceae</taxon>
        <taxon>Paraphaeosphaeria</taxon>
    </lineage>
</organism>
<accession>A0A9P6KUM8</accession>
<proteinExistence type="predicted"/>
<evidence type="ECO:0000313" key="1">
    <source>
        <dbReference type="EMBL" id="KAF9739166.1"/>
    </source>
</evidence>
<dbReference type="Proteomes" id="UP000756921">
    <property type="component" value="Unassembled WGS sequence"/>
</dbReference>